<feature type="region of interest" description="Disordered" evidence="1">
    <location>
        <begin position="89"/>
        <end position="120"/>
    </location>
</feature>
<name>A0ABV9Y1M6_9PSEU</name>
<accession>A0ABV9Y1M6</accession>
<dbReference type="EMBL" id="JBHSJB010000013">
    <property type="protein sequence ID" value="MFC5055398.1"/>
    <property type="molecule type" value="Genomic_DNA"/>
</dbReference>
<dbReference type="Proteomes" id="UP001595833">
    <property type="component" value="Unassembled WGS sequence"/>
</dbReference>
<dbReference type="InterPro" id="IPR032724">
    <property type="entry name" value="SCP1.201-like"/>
</dbReference>
<proteinExistence type="predicted"/>
<evidence type="ECO:0000313" key="2">
    <source>
        <dbReference type="EMBL" id="MFC5055398.1"/>
    </source>
</evidence>
<dbReference type="Pfam" id="PF14428">
    <property type="entry name" value="DddA-like"/>
    <property type="match status" value="1"/>
</dbReference>
<organism evidence="2 3">
    <name type="scientific">Saccharothrix xinjiangensis</name>
    <dbReference type="NCBI Taxonomy" id="204798"/>
    <lineage>
        <taxon>Bacteria</taxon>
        <taxon>Bacillati</taxon>
        <taxon>Actinomycetota</taxon>
        <taxon>Actinomycetes</taxon>
        <taxon>Pseudonocardiales</taxon>
        <taxon>Pseudonocardiaceae</taxon>
        <taxon>Saccharothrix</taxon>
    </lineage>
</organism>
<protein>
    <submittedName>
        <fullName evidence="2">DddA-like double-stranded DNA deaminase toxin</fullName>
    </submittedName>
</protein>
<keyword evidence="3" id="KW-1185">Reference proteome</keyword>
<dbReference type="RefSeq" id="WP_344038743.1">
    <property type="nucleotide sequence ID" value="NZ_BAAAKE010000012.1"/>
</dbReference>
<comment type="caution">
    <text evidence="2">The sequence shown here is derived from an EMBL/GenBank/DDBJ whole genome shotgun (WGS) entry which is preliminary data.</text>
</comment>
<evidence type="ECO:0000256" key="1">
    <source>
        <dbReference type="SAM" id="MobiDB-lite"/>
    </source>
</evidence>
<gene>
    <name evidence="2" type="ORF">ACFPFM_16730</name>
</gene>
<reference evidence="3" key="1">
    <citation type="journal article" date="2019" name="Int. J. Syst. Evol. Microbiol.">
        <title>The Global Catalogue of Microorganisms (GCM) 10K type strain sequencing project: providing services to taxonomists for standard genome sequencing and annotation.</title>
        <authorList>
            <consortium name="The Broad Institute Genomics Platform"/>
            <consortium name="The Broad Institute Genome Sequencing Center for Infectious Disease"/>
            <person name="Wu L."/>
            <person name="Ma J."/>
        </authorList>
    </citation>
    <scope>NUCLEOTIDE SEQUENCE [LARGE SCALE GENOMIC DNA]</scope>
    <source>
        <strain evidence="3">KCTC 12848</strain>
    </source>
</reference>
<sequence>MREVAQQVQRARDKTGECAAAVRQAGELARDALELLGGACRGAVALEDRAAQVVRQWAAVVEGAGRLARRLADLDARLQELLNRLLGDRDAHSSTASPSRQAMPVPDLSGTETQRVARQRRELPDYITSGRYEDETGQPVLVQSGKGPESPQIARHLFEAGILRRPGMPFVAMHVEPKVAWRMRTSGRATVELVINNKVCQGDLSCRKLVEDILCEGQTLVVHDPTEDRPLVFKGRSPR</sequence>
<evidence type="ECO:0000313" key="3">
    <source>
        <dbReference type="Proteomes" id="UP001595833"/>
    </source>
</evidence>